<dbReference type="Gene3D" id="3.90.105.20">
    <property type="match status" value="1"/>
</dbReference>
<proteinExistence type="inferred from homology"/>
<evidence type="ECO:0000256" key="7">
    <source>
        <dbReference type="SAM" id="MobiDB-lite"/>
    </source>
</evidence>
<keyword evidence="11" id="KW-1185">Reference proteome</keyword>
<dbReference type="GO" id="GO:0006364">
    <property type="term" value="P:rRNA processing"/>
    <property type="evidence" value="ECO:0007669"/>
    <property type="project" value="TreeGrafter"/>
</dbReference>
<reference evidence="10" key="2">
    <citation type="submission" date="2013-07" db="EMBL/GenBank/DDBJ databases">
        <authorList>
            <consortium name="The Broad Institute Genome Sequencing Platform"/>
            <person name="Cuomo C."/>
            <person name="Litvintseva A."/>
            <person name="Chen Y."/>
            <person name="Heitman J."/>
            <person name="Sun S."/>
            <person name="Springer D."/>
            <person name="Dromer F."/>
            <person name="Young S.K."/>
            <person name="Zeng Q."/>
            <person name="Gargeya S."/>
            <person name="Fitzgerald M."/>
            <person name="Abouelleil A."/>
            <person name="Alvarado L."/>
            <person name="Berlin A.M."/>
            <person name="Chapman S.B."/>
            <person name="Dewar J."/>
            <person name="Goldberg J."/>
            <person name="Griggs A."/>
            <person name="Gujja S."/>
            <person name="Hansen M."/>
            <person name="Howarth C."/>
            <person name="Imamovic A."/>
            <person name="Larimer J."/>
            <person name="McCowan C."/>
            <person name="Murphy C."/>
            <person name="Pearson M."/>
            <person name="Priest M."/>
            <person name="Roberts A."/>
            <person name="Saif S."/>
            <person name="Shea T."/>
            <person name="Sykes S."/>
            <person name="Wortman J."/>
            <person name="Nusbaum C."/>
            <person name="Birren B."/>
        </authorList>
    </citation>
    <scope>NUCLEOTIDE SEQUENCE</scope>
    <source>
        <strain evidence="10">CBS 10117</strain>
    </source>
</reference>
<feature type="region of interest" description="Disordered" evidence="7">
    <location>
        <begin position="227"/>
        <end position="249"/>
    </location>
</feature>
<evidence type="ECO:0000256" key="5">
    <source>
        <dbReference type="ARBA" id="ARBA00023242"/>
    </source>
</evidence>
<evidence type="ECO:0000313" key="10">
    <source>
        <dbReference type="EMBL" id="WWC61073.1"/>
    </source>
</evidence>
<protein>
    <recommendedName>
        <fullName evidence="6">Ribosome assembly factor mrt4</fullName>
    </recommendedName>
</protein>
<evidence type="ECO:0000256" key="6">
    <source>
        <dbReference type="RuleBase" id="RU364039"/>
    </source>
</evidence>
<comment type="subunit">
    <text evidence="3 6">Associates with the pre-60S ribosomal particle.</text>
</comment>
<evidence type="ECO:0000256" key="4">
    <source>
        <dbReference type="ARBA" id="ARBA00022490"/>
    </source>
</evidence>
<keyword evidence="4 6" id="KW-0963">Cytoplasm</keyword>
<dbReference type="CDD" id="cd05796">
    <property type="entry name" value="Ribosomal_P0_like"/>
    <property type="match status" value="1"/>
</dbReference>
<feature type="compositionally biased region" description="Acidic residues" evidence="7">
    <location>
        <begin position="238"/>
        <end position="249"/>
    </location>
</feature>
<organism evidence="9">
    <name type="scientific">Kwoniella dejecticola CBS 10117</name>
    <dbReference type="NCBI Taxonomy" id="1296121"/>
    <lineage>
        <taxon>Eukaryota</taxon>
        <taxon>Fungi</taxon>
        <taxon>Dikarya</taxon>
        <taxon>Basidiomycota</taxon>
        <taxon>Agaricomycotina</taxon>
        <taxon>Tremellomycetes</taxon>
        <taxon>Tremellales</taxon>
        <taxon>Cryptococcaceae</taxon>
        <taxon>Kwoniella</taxon>
    </lineage>
</organism>
<dbReference type="InterPro" id="IPR040637">
    <property type="entry name" value="Ribosomal_uL10-like_insert"/>
</dbReference>
<dbReference type="OrthoDB" id="10262308at2759"/>
<comment type="function">
    <text evidence="1 6">Component of the ribosome assembly machinery. Nuclear paralog of the ribosomal protein P0, it binds pre-60S subunits at an early stage of assembly in the nucleolus, and is replaced by P0 in cytoplasmic pre-60S subunits and mature 80S ribosomes.</text>
</comment>
<feature type="domain" description="Large ribosomal subunit protein uL10-like insertion" evidence="8">
    <location>
        <begin position="127"/>
        <end position="207"/>
    </location>
</feature>
<dbReference type="InterPro" id="IPR051742">
    <property type="entry name" value="Ribosome_Assembly_uL10"/>
</dbReference>
<dbReference type="EMBL" id="KI894030">
    <property type="protein sequence ID" value="OBR85957.1"/>
    <property type="molecule type" value="Genomic_DNA"/>
</dbReference>
<dbReference type="GO" id="GO:0005737">
    <property type="term" value="C:cytoplasm"/>
    <property type="evidence" value="ECO:0007669"/>
    <property type="project" value="UniProtKB-SubCell"/>
</dbReference>
<dbReference type="Proteomes" id="UP000078595">
    <property type="component" value="Chromosome 4"/>
</dbReference>
<dbReference type="AlphaFoldDB" id="A0A1A6A7C2"/>
<gene>
    <name evidence="9" type="ORF">I303_03672</name>
    <name evidence="10" type="ORF">I303_103651</name>
</gene>
<dbReference type="FunFam" id="3.90.105.20:FF:000003">
    <property type="entry name" value="Ribosome assembly factor mrt4"/>
    <property type="match status" value="1"/>
</dbReference>
<evidence type="ECO:0000256" key="3">
    <source>
        <dbReference type="ARBA" id="ARBA00011117"/>
    </source>
</evidence>
<dbReference type="FunFam" id="3.30.70.1730:FF:000005">
    <property type="entry name" value="Ribosome assembly factor mrt4"/>
    <property type="match status" value="1"/>
</dbReference>
<dbReference type="PANTHER" id="PTHR45841">
    <property type="entry name" value="MRNA TURNOVER PROTEIN 4 MRTO4"/>
    <property type="match status" value="1"/>
</dbReference>
<dbReference type="PANTHER" id="PTHR45841:SF1">
    <property type="entry name" value="MRNA TURNOVER PROTEIN 4 HOMOLOG"/>
    <property type="match status" value="1"/>
</dbReference>
<reference evidence="10" key="3">
    <citation type="submission" date="2024-02" db="EMBL/GenBank/DDBJ databases">
        <title>Comparative genomics of Cryptococcus and Kwoniella reveals pathogenesis evolution and contrasting modes of karyotype evolution via chromosome fusion or intercentromeric recombination.</title>
        <authorList>
            <person name="Coelho M.A."/>
            <person name="David-Palma M."/>
            <person name="Shea T."/>
            <person name="Bowers K."/>
            <person name="McGinley-Smith S."/>
            <person name="Mohammad A.W."/>
            <person name="Gnirke A."/>
            <person name="Yurkov A.M."/>
            <person name="Nowrousian M."/>
            <person name="Sun S."/>
            <person name="Cuomo C.A."/>
            <person name="Heitman J."/>
        </authorList>
    </citation>
    <scope>NUCLEOTIDE SEQUENCE</scope>
    <source>
        <strain evidence="10">CBS 10117</strain>
    </source>
</reference>
<dbReference type="InterPro" id="IPR001790">
    <property type="entry name" value="Ribosomal_uL10"/>
</dbReference>
<comment type="subcellular location">
    <subcellularLocation>
        <location evidence="6">Cytoplasm</location>
    </subcellularLocation>
    <subcellularLocation>
        <location evidence="6">Nucleus</location>
        <location evidence="6">Nucleolus</location>
    </subcellularLocation>
</comment>
<evidence type="ECO:0000256" key="1">
    <source>
        <dbReference type="ARBA" id="ARBA00004046"/>
    </source>
</evidence>
<dbReference type="STRING" id="1296121.A0A1A6A7C2"/>
<dbReference type="GO" id="GO:0030687">
    <property type="term" value="C:preribosome, large subunit precursor"/>
    <property type="evidence" value="ECO:0007669"/>
    <property type="project" value="TreeGrafter"/>
</dbReference>
<dbReference type="InterPro" id="IPR033867">
    <property type="entry name" value="Mrt4"/>
</dbReference>
<dbReference type="GO" id="GO:0003723">
    <property type="term" value="F:RNA binding"/>
    <property type="evidence" value="ECO:0007669"/>
    <property type="project" value="TreeGrafter"/>
</dbReference>
<dbReference type="GO" id="GO:0000956">
    <property type="term" value="P:nuclear-transcribed mRNA catabolic process"/>
    <property type="evidence" value="ECO:0007669"/>
    <property type="project" value="TreeGrafter"/>
</dbReference>
<dbReference type="GO" id="GO:0005730">
    <property type="term" value="C:nucleolus"/>
    <property type="evidence" value="ECO:0007669"/>
    <property type="project" value="UniProtKB-SubCell"/>
</dbReference>
<evidence type="ECO:0000313" key="9">
    <source>
        <dbReference type="EMBL" id="OBR85957.1"/>
    </source>
</evidence>
<reference evidence="9" key="1">
    <citation type="submission" date="2013-07" db="EMBL/GenBank/DDBJ databases">
        <title>The Genome Sequence of Cryptococcus dejecticola CBS10117.</title>
        <authorList>
            <consortium name="The Broad Institute Genome Sequencing Platform"/>
            <person name="Cuomo C."/>
            <person name="Litvintseva A."/>
            <person name="Chen Y."/>
            <person name="Heitman J."/>
            <person name="Sun S."/>
            <person name="Springer D."/>
            <person name="Dromer F."/>
            <person name="Young S.K."/>
            <person name="Zeng Q."/>
            <person name="Gargeya S."/>
            <person name="Fitzgerald M."/>
            <person name="Abouelleil A."/>
            <person name="Alvarado L."/>
            <person name="Berlin A.M."/>
            <person name="Chapman S.B."/>
            <person name="Dewar J."/>
            <person name="Goldberg J."/>
            <person name="Griggs A."/>
            <person name="Gujja S."/>
            <person name="Hansen M."/>
            <person name="Howarth C."/>
            <person name="Imamovic A."/>
            <person name="Larimer J."/>
            <person name="McCowan C."/>
            <person name="Murphy C."/>
            <person name="Pearson M."/>
            <person name="Priest M."/>
            <person name="Roberts A."/>
            <person name="Saif S."/>
            <person name="Shea T."/>
            <person name="Sykes S."/>
            <person name="Wortman J."/>
            <person name="Nusbaum C."/>
            <person name="Birren B."/>
        </authorList>
    </citation>
    <scope>NUCLEOTIDE SEQUENCE [LARGE SCALE GENOMIC DNA]</scope>
    <source>
        <strain evidence="9">CBS 10117</strain>
    </source>
</reference>
<dbReference type="VEuPathDB" id="FungiDB:I303_03672"/>
<dbReference type="InterPro" id="IPR043164">
    <property type="entry name" value="Ribosomal_uL10-like_insert_sf"/>
</dbReference>
<sequence>MPRSRRSKITTLSKTPVRSTKASKQALVNEIQATIDKYDHLWIFSVGDMRNEGLKEVRSQWRGTGRFFFGKGKVMAKALGETPETEYQEGLSNIAKRLKGQIGLFFTSHPVDETKEWFESWSKQEYARMGARSTADISLPAGPILTPYNEQQSGDPFPHSMEPQLRALGLSTSLVRGVPSLNNPHVLCKNGEKLSSEKCRILKLLAIQMAEFKIILGSRWSKEEGFVQGKELDKVESNDDAEENGMDED</sequence>
<dbReference type="EMBL" id="CP144533">
    <property type="protein sequence ID" value="WWC61073.1"/>
    <property type="molecule type" value="Genomic_DNA"/>
</dbReference>
<evidence type="ECO:0000256" key="2">
    <source>
        <dbReference type="ARBA" id="ARBA00008889"/>
    </source>
</evidence>
<dbReference type="GO" id="GO:0000027">
    <property type="term" value="P:ribosomal large subunit assembly"/>
    <property type="evidence" value="ECO:0007669"/>
    <property type="project" value="InterPro"/>
</dbReference>
<comment type="similarity">
    <text evidence="2 6">Belongs to the universal ribosomal protein uL10 family.</text>
</comment>
<dbReference type="InterPro" id="IPR043141">
    <property type="entry name" value="Ribosomal_uL10-like_sf"/>
</dbReference>
<keyword evidence="6" id="KW-0690">Ribosome biogenesis</keyword>
<dbReference type="RefSeq" id="XP_018263799.1">
    <property type="nucleotide sequence ID" value="XM_018406991.1"/>
</dbReference>
<dbReference type="KEGG" id="kdj:28967371"/>
<dbReference type="GeneID" id="28967371"/>
<evidence type="ECO:0000313" key="11">
    <source>
        <dbReference type="Proteomes" id="UP000078595"/>
    </source>
</evidence>
<name>A0A1A6A7C2_9TREE</name>
<dbReference type="Pfam" id="PF17777">
    <property type="entry name" value="RL10P_insert"/>
    <property type="match status" value="1"/>
</dbReference>
<evidence type="ECO:0000259" key="8">
    <source>
        <dbReference type="Pfam" id="PF17777"/>
    </source>
</evidence>
<accession>A0A1A6A7C2</accession>
<dbReference type="Pfam" id="PF00466">
    <property type="entry name" value="Ribosomal_L10"/>
    <property type="match status" value="1"/>
</dbReference>
<dbReference type="Gene3D" id="3.30.70.1730">
    <property type="match status" value="1"/>
</dbReference>
<feature type="compositionally biased region" description="Basic and acidic residues" evidence="7">
    <location>
        <begin position="227"/>
        <end position="237"/>
    </location>
</feature>
<keyword evidence="5 6" id="KW-0539">Nucleus</keyword>
<dbReference type="SUPFAM" id="SSF160369">
    <property type="entry name" value="Ribosomal protein L10-like"/>
    <property type="match status" value="1"/>
</dbReference>